<gene>
    <name evidence="5" type="ORF">KUL25_03510</name>
</gene>
<evidence type="ECO:0000313" key="6">
    <source>
        <dbReference type="Proteomes" id="UP000693972"/>
    </source>
</evidence>
<comment type="cofactor">
    <cofactor evidence="1">
        <name>FAD</name>
        <dbReference type="ChEBI" id="CHEBI:57692"/>
    </cofactor>
</comment>
<dbReference type="PRINTS" id="PR00420">
    <property type="entry name" value="RNGMNOXGNASE"/>
</dbReference>
<protein>
    <submittedName>
        <fullName evidence="5">FAD-dependent monooxygenase</fullName>
    </submittedName>
</protein>
<evidence type="ECO:0000256" key="3">
    <source>
        <dbReference type="ARBA" id="ARBA00022827"/>
    </source>
</evidence>
<evidence type="ECO:0000256" key="2">
    <source>
        <dbReference type="ARBA" id="ARBA00022630"/>
    </source>
</evidence>
<keyword evidence="5" id="KW-0560">Oxidoreductase</keyword>
<name>A0A975YGM5_9RHOB</name>
<dbReference type="Gene3D" id="3.30.9.10">
    <property type="entry name" value="D-Amino Acid Oxidase, subunit A, domain 2"/>
    <property type="match status" value="1"/>
</dbReference>
<dbReference type="Gene3D" id="3.40.30.120">
    <property type="match status" value="1"/>
</dbReference>
<proteinExistence type="predicted"/>
<evidence type="ECO:0000256" key="1">
    <source>
        <dbReference type="ARBA" id="ARBA00001974"/>
    </source>
</evidence>
<dbReference type="EMBL" id="JAIMBW010000001">
    <property type="protein sequence ID" value="MBY4891827.1"/>
    <property type="molecule type" value="Genomic_DNA"/>
</dbReference>
<dbReference type="InterPro" id="IPR036188">
    <property type="entry name" value="FAD/NAD-bd_sf"/>
</dbReference>
<dbReference type="GO" id="GO:0071949">
    <property type="term" value="F:FAD binding"/>
    <property type="evidence" value="ECO:0007669"/>
    <property type="project" value="InterPro"/>
</dbReference>
<dbReference type="EMBL" id="CP078073">
    <property type="protein sequence ID" value="QXL88599.1"/>
    <property type="molecule type" value="Genomic_DNA"/>
</dbReference>
<feature type="domain" description="FAD-binding" evidence="4">
    <location>
        <begin position="6"/>
        <end position="348"/>
    </location>
</feature>
<dbReference type="GO" id="GO:0016709">
    <property type="term" value="F:oxidoreductase activity, acting on paired donors, with incorporation or reduction of molecular oxygen, NAD(P)H as one donor, and incorporation of one atom of oxygen"/>
    <property type="evidence" value="ECO:0007669"/>
    <property type="project" value="UniProtKB-ARBA"/>
</dbReference>
<dbReference type="Gene3D" id="3.50.50.60">
    <property type="entry name" value="FAD/NAD(P)-binding domain"/>
    <property type="match status" value="1"/>
</dbReference>
<keyword evidence="3" id="KW-0274">FAD</keyword>
<reference evidence="5 6" key="1">
    <citation type="submission" date="2021-07" db="EMBL/GenBank/DDBJ databases">
        <title>Karlodiniumbacter phycospheric gen. nov., sp. nov., a phycosphere bacterium isolated from karlodinium veneficum.</title>
        <authorList>
            <person name="Peng Y."/>
            <person name="Jiang L."/>
            <person name="Lee J."/>
        </authorList>
    </citation>
    <scope>NUCLEOTIDE SEQUENCE</scope>
    <source>
        <strain evidence="5 6">N5</strain>
    </source>
</reference>
<keyword evidence="6" id="KW-1185">Reference proteome</keyword>
<dbReference type="RefSeq" id="WP_257891668.1">
    <property type="nucleotide sequence ID" value="NZ_JAIMBW010000001.1"/>
</dbReference>
<dbReference type="InterPro" id="IPR002938">
    <property type="entry name" value="FAD-bd"/>
</dbReference>
<evidence type="ECO:0000259" key="4">
    <source>
        <dbReference type="Pfam" id="PF01494"/>
    </source>
</evidence>
<dbReference type="SUPFAM" id="SSF51905">
    <property type="entry name" value="FAD/NAD(P)-binding domain"/>
    <property type="match status" value="1"/>
</dbReference>
<dbReference type="PANTHER" id="PTHR43004">
    <property type="entry name" value="TRK SYSTEM POTASSIUM UPTAKE PROTEIN"/>
    <property type="match status" value="1"/>
</dbReference>
<evidence type="ECO:0000313" key="5">
    <source>
        <dbReference type="EMBL" id="QXL88599.1"/>
    </source>
</evidence>
<organism evidence="5">
    <name type="scientific">Gymnodinialimonas phycosphaerae</name>
    <dbReference type="NCBI Taxonomy" id="2841589"/>
    <lineage>
        <taxon>Bacteria</taxon>
        <taxon>Pseudomonadati</taxon>
        <taxon>Pseudomonadota</taxon>
        <taxon>Alphaproteobacteria</taxon>
        <taxon>Rhodobacterales</taxon>
        <taxon>Paracoccaceae</taxon>
        <taxon>Gymnodinialimonas</taxon>
    </lineage>
</organism>
<dbReference type="PANTHER" id="PTHR43004:SF19">
    <property type="entry name" value="BINDING MONOOXYGENASE, PUTATIVE (JCVI)-RELATED"/>
    <property type="match status" value="1"/>
</dbReference>
<dbReference type="Proteomes" id="UP000693972">
    <property type="component" value="Unassembled WGS sequence"/>
</dbReference>
<dbReference type="InterPro" id="IPR050641">
    <property type="entry name" value="RIFMO-like"/>
</dbReference>
<dbReference type="AlphaFoldDB" id="A0A975YGM5"/>
<dbReference type="Pfam" id="PF01494">
    <property type="entry name" value="FAD_binding_3"/>
    <property type="match status" value="1"/>
</dbReference>
<keyword evidence="5" id="KW-0503">Monooxygenase</keyword>
<dbReference type="Pfam" id="PF21274">
    <property type="entry name" value="Rng_hyd_C"/>
    <property type="match status" value="1"/>
</dbReference>
<accession>A0A975YGM5</accession>
<sequence>MDFTHEVIVIGGGPVGMGLAIDLGQRGIKTAVVERHPEPQMVPKGQNLTQRSLENIDSWGCEPKMRAARVMPPGLANGGLVTYRTILSDYAYDWLARENVQPYYGQRVDRMPQYQTEKVLRARAAELDTIDLRYGLSFKGLDQDDDGVMITADDGSVLRARYAVACDGSNSATRDAAGITQTITAHDRKMVLIVFKSPDLSDLLAKYHPPRSFYNALDPELNGYWKFLGRVDGVTEWFFHAPVPTDTTRKNTDFEAILTEAVGASFEIDISYVGFWDLRFALADRYRKDRVLVAGDASHSHPPYGGYGINTGFEDARNLGWKLAAALDGWAGDALLDSYDAERRPVFASLGRDFIGNFIEEDRDFLQTYSPEKDPAEFATKWSARNEGDEEVLAYEPNYQGSPIVDGDGTPSARGDHRFDARAGHHIAPRALSDGRTTYQTLGAGFTLFAFGVDSVDFAEAAQALSIPLTIVADTFEEERRDYVQPLILVRPDGFVSWCGQAGDADQILRMAIGAQS</sequence>
<keyword evidence="2" id="KW-0285">Flavoprotein</keyword>